<dbReference type="PANTHER" id="PTHR33993">
    <property type="entry name" value="GLYOXALASE-RELATED"/>
    <property type="match status" value="1"/>
</dbReference>
<dbReference type="RefSeq" id="WP_185894892.1">
    <property type="nucleotide sequence ID" value="NZ_CP060028.1"/>
</dbReference>
<protein>
    <submittedName>
        <fullName evidence="2">VOC family protein</fullName>
    </submittedName>
</protein>
<evidence type="ECO:0000313" key="2">
    <source>
        <dbReference type="EMBL" id="QND79563.1"/>
    </source>
</evidence>
<dbReference type="PROSITE" id="PS51819">
    <property type="entry name" value="VOC"/>
    <property type="match status" value="1"/>
</dbReference>
<dbReference type="CDD" id="cd07247">
    <property type="entry name" value="SgaA_N_like"/>
    <property type="match status" value="1"/>
</dbReference>
<evidence type="ECO:0000259" key="1">
    <source>
        <dbReference type="PROSITE" id="PS51819"/>
    </source>
</evidence>
<dbReference type="EMBL" id="CP060028">
    <property type="protein sequence ID" value="QND79563.1"/>
    <property type="molecule type" value="Genomic_DNA"/>
</dbReference>
<dbReference type="InterPro" id="IPR029068">
    <property type="entry name" value="Glyas_Bleomycin-R_OHBP_Dase"/>
</dbReference>
<organism evidence="2 3">
    <name type="scientific">Pseudoxanthomonas mexicana</name>
    <dbReference type="NCBI Taxonomy" id="128785"/>
    <lineage>
        <taxon>Bacteria</taxon>
        <taxon>Pseudomonadati</taxon>
        <taxon>Pseudomonadota</taxon>
        <taxon>Gammaproteobacteria</taxon>
        <taxon>Lysobacterales</taxon>
        <taxon>Lysobacteraceae</taxon>
        <taxon>Pseudoxanthomonas</taxon>
    </lineage>
</organism>
<dbReference type="PANTHER" id="PTHR33993:SF1">
    <property type="entry name" value="GLYOXALASE FAMILY PROTEIN"/>
    <property type="match status" value="1"/>
</dbReference>
<name>A0ABX6R8H1_PSEMX</name>
<keyword evidence="3" id="KW-1185">Reference proteome</keyword>
<dbReference type="Pfam" id="PF00903">
    <property type="entry name" value="Glyoxalase"/>
    <property type="match status" value="1"/>
</dbReference>
<feature type="domain" description="VOC" evidence="1">
    <location>
        <begin position="9"/>
        <end position="115"/>
    </location>
</feature>
<gene>
    <name evidence="2" type="ORF">H4W19_14610</name>
</gene>
<evidence type="ECO:0000313" key="3">
    <source>
        <dbReference type="Proteomes" id="UP000515506"/>
    </source>
</evidence>
<dbReference type="InterPro" id="IPR052164">
    <property type="entry name" value="Anthracycline_SecMetBiosynth"/>
</dbReference>
<reference evidence="2 3" key="1">
    <citation type="submission" date="2020-08" db="EMBL/GenBank/DDBJ databases">
        <title>Streptomycin resistant and MDR strain, P. mexicana.</title>
        <authorList>
            <person name="Ganesh-kumar S."/>
            <person name="Zhe T."/>
            <person name="Yu Z."/>
            <person name="Min Y."/>
        </authorList>
    </citation>
    <scope>NUCLEOTIDE SEQUENCE [LARGE SCALE GENOMIC DNA]</scope>
    <source>
        <strain evidence="2 3">GTZY</strain>
    </source>
</reference>
<accession>A0ABX6R8H1</accession>
<proteinExistence type="predicted"/>
<dbReference type="InterPro" id="IPR004360">
    <property type="entry name" value="Glyas_Fos-R_dOase_dom"/>
</dbReference>
<dbReference type="Gene3D" id="3.10.180.10">
    <property type="entry name" value="2,3-Dihydroxybiphenyl 1,2-Dioxygenase, domain 1"/>
    <property type="match status" value="1"/>
</dbReference>
<sequence length="116" mass="12694">MNTADQHHRIDYIEFNVASIAASKAFYGDAFGWTFQDYGPDYCEFRDGRLTGGFAHGATQPGGALVVLYSTALEDSLAQVEQAGGRITKPIFAFPGGRRFQFTDPDGYELAVWSAT</sequence>
<dbReference type="SUPFAM" id="SSF54593">
    <property type="entry name" value="Glyoxalase/Bleomycin resistance protein/Dihydroxybiphenyl dioxygenase"/>
    <property type="match status" value="1"/>
</dbReference>
<dbReference type="Proteomes" id="UP000515506">
    <property type="component" value="Chromosome"/>
</dbReference>
<dbReference type="InterPro" id="IPR037523">
    <property type="entry name" value="VOC_core"/>
</dbReference>